<name>A0ABS6E9E4_9FIRM</name>
<reference evidence="1 2" key="1">
    <citation type="submission" date="2021-06" db="EMBL/GenBank/DDBJ databases">
        <authorList>
            <person name="Sun Q."/>
            <person name="Li D."/>
        </authorList>
    </citation>
    <scope>NUCLEOTIDE SEQUENCE [LARGE SCALE GENOMIC DNA]</scope>
    <source>
        <strain evidence="1 2">MSJ-40</strain>
    </source>
</reference>
<comment type="caution">
    <text evidence="1">The sequence shown here is derived from an EMBL/GenBank/DDBJ whole genome shotgun (WGS) entry which is preliminary data.</text>
</comment>
<dbReference type="Proteomes" id="UP000749471">
    <property type="component" value="Unassembled WGS sequence"/>
</dbReference>
<dbReference type="RefSeq" id="WP_216520864.1">
    <property type="nucleotide sequence ID" value="NZ_JAHLPM010000012.1"/>
</dbReference>
<organism evidence="1 2">
    <name type="scientific">Tissierella simiarum</name>
    <dbReference type="NCBI Taxonomy" id="2841534"/>
    <lineage>
        <taxon>Bacteria</taxon>
        <taxon>Bacillati</taxon>
        <taxon>Bacillota</taxon>
        <taxon>Tissierellia</taxon>
        <taxon>Tissierellales</taxon>
        <taxon>Tissierellaceae</taxon>
        <taxon>Tissierella</taxon>
    </lineage>
</organism>
<sequence length="236" mass="28377">MYYWNQDNFKGLKDIAERYSAKNDYEAFANYCFLKEKGLRKQAHIAIEDFISLTKRKSIEEQREIARELVSLSYFNKDVHQLIPHQLHQFLIVILKDWAEKETGDVNPYRWLGYLCRDLDFYEKAIIISPTDEISIIELAKGTLNNVDYQTHHLSETRFIGEIEDARISLESACKLIEKLEPGQIRDSLHERYNYFKRLIDTWEEYKKEQRETSFPEWCKTKGENFNFWTIVYYNK</sequence>
<protein>
    <submittedName>
        <fullName evidence="1">Uncharacterized protein</fullName>
    </submittedName>
</protein>
<evidence type="ECO:0000313" key="1">
    <source>
        <dbReference type="EMBL" id="MBU5439161.1"/>
    </source>
</evidence>
<evidence type="ECO:0000313" key="2">
    <source>
        <dbReference type="Proteomes" id="UP000749471"/>
    </source>
</evidence>
<proteinExistence type="predicted"/>
<accession>A0ABS6E9E4</accession>
<keyword evidence="2" id="KW-1185">Reference proteome</keyword>
<gene>
    <name evidence="1" type="ORF">KQI42_14155</name>
</gene>
<dbReference type="EMBL" id="JAHLPM010000012">
    <property type="protein sequence ID" value="MBU5439161.1"/>
    <property type="molecule type" value="Genomic_DNA"/>
</dbReference>